<dbReference type="Proteomes" id="UP000834106">
    <property type="component" value="Chromosome 11"/>
</dbReference>
<dbReference type="PANTHER" id="PTHR45642">
    <property type="entry name" value="GDSL ESTERASE/LIPASE EXL3"/>
    <property type="match status" value="1"/>
</dbReference>
<dbReference type="InterPro" id="IPR035669">
    <property type="entry name" value="SGNH_plant_lipase-like"/>
</dbReference>
<dbReference type="InterPro" id="IPR001087">
    <property type="entry name" value="GDSL"/>
</dbReference>
<comment type="similarity">
    <text evidence="1">Belongs to the 'GDSL' lipolytic enzyme family.</text>
</comment>
<reference evidence="3" key="1">
    <citation type="submission" date="2023-05" db="EMBL/GenBank/DDBJ databases">
        <authorList>
            <person name="Huff M."/>
        </authorList>
    </citation>
    <scope>NUCLEOTIDE SEQUENCE</scope>
</reference>
<protein>
    <recommendedName>
        <fullName evidence="5">GDSL esterase/lipase</fullName>
    </recommendedName>
</protein>
<sequence>MALPTHPNIFTLVHVFSIISLAYSQNDTTQKRFPAILIFGDSLVDTGNNNYITTPLRANHAPYGESFPNEVPTGRFSDGKVISDFLASALALKELVPPVLDPKLTNEDILTGVCFASAGSGYHDLTNALYNSISVMKQPDILKSYVDKLKGGVGEIKAQKIIGDSMVVVVAGSNDFLVNYYGIPARRNLFGLNLYQNSLLLRVQDFVKALYDIGCRNIMVAGLPPLGCGQGPSLIFTTCLDPKNSDSQTYNIKLQELLPQIQATLPGSKLVYADIFTPFVDMVTNPVKYGFLVTTKGCCGTGTFETGPLCSPLTPVCSNPAQYVFWDSIHPTQTAAGYISQYLQTNALSQF</sequence>
<feature type="signal peptide" evidence="2">
    <location>
        <begin position="1"/>
        <end position="24"/>
    </location>
</feature>
<dbReference type="CDD" id="cd01837">
    <property type="entry name" value="SGNH_plant_lipase_like"/>
    <property type="match status" value="1"/>
</dbReference>
<evidence type="ECO:0000256" key="1">
    <source>
        <dbReference type="ARBA" id="ARBA00008668"/>
    </source>
</evidence>
<dbReference type="GO" id="GO:0016298">
    <property type="term" value="F:lipase activity"/>
    <property type="evidence" value="ECO:0007669"/>
    <property type="project" value="InterPro"/>
</dbReference>
<evidence type="ECO:0000313" key="3">
    <source>
        <dbReference type="EMBL" id="CAI9770764.1"/>
    </source>
</evidence>
<organism evidence="3 4">
    <name type="scientific">Fraxinus pennsylvanica</name>
    <dbReference type="NCBI Taxonomy" id="56036"/>
    <lineage>
        <taxon>Eukaryota</taxon>
        <taxon>Viridiplantae</taxon>
        <taxon>Streptophyta</taxon>
        <taxon>Embryophyta</taxon>
        <taxon>Tracheophyta</taxon>
        <taxon>Spermatophyta</taxon>
        <taxon>Magnoliopsida</taxon>
        <taxon>eudicotyledons</taxon>
        <taxon>Gunneridae</taxon>
        <taxon>Pentapetalae</taxon>
        <taxon>asterids</taxon>
        <taxon>lamiids</taxon>
        <taxon>Lamiales</taxon>
        <taxon>Oleaceae</taxon>
        <taxon>Oleeae</taxon>
        <taxon>Fraxinus</taxon>
    </lineage>
</organism>
<keyword evidence="4" id="KW-1185">Reference proteome</keyword>
<name>A0AAD1ZJQ0_9LAMI</name>
<accession>A0AAD1ZJQ0</accession>
<dbReference type="AlphaFoldDB" id="A0AAD1ZJQ0"/>
<proteinExistence type="inferred from homology"/>
<dbReference type="GO" id="GO:0006629">
    <property type="term" value="P:lipid metabolic process"/>
    <property type="evidence" value="ECO:0007669"/>
    <property type="project" value="InterPro"/>
</dbReference>
<evidence type="ECO:0000256" key="2">
    <source>
        <dbReference type="SAM" id="SignalP"/>
    </source>
</evidence>
<dbReference type="InterPro" id="IPR008265">
    <property type="entry name" value="Lipase_GDSL_AS"/>
</dbReference>
<dbReference type="InterPro" id="IPR050592">
    <property type="entry name" value="GDSL_lipolytic_enzyme"/>
</dbReference>
<evidence type="ECO:0008006" key="5">
    <source>
        <dbReference type="Google" id="ProtNLM"/>
    </source>
</evidence>
<keyword evidence="2" id="KW-0732">Signal</keyword>
<dbReference type="PROSITE" id="PS01098">
    <property type="entry name" value="LIPASE_GDSL_SER"/>
    <property type="match status" value="1"/>
</dbReference>
<dbReference type="Pfam" id="PF00657">
    <property type="entry name" value="Lipase_GDSL"/>
    <property type="match status" value="1"/>
</dbReference>
<evidence type="ECO:0000313" key="4">
    <source>
        <dbReference type="Proteomes" id="UP000834106"/>
    </source>
</evidence>
<dbReference type="InterPro" id="IPR036514">
    <property type="entry name" value="SGNH_hydro_sf"/>
</dbReference>
<dbReference type="EMBL" id="OU503046">
    <property type="protein sequence ID" value="CAI9770764.1"/>
    <property type="molecule type" value="Genomic_DNA"/>
</dbReference>
<dbReference type="SUPFAM" id="SSF52266">
    <property type="entry name" value="SGNH hydrolase"/>
    <property type="match status" value="1"/>
</dbReference>
<feature type="chain" id="PRO_5042210597" description="GDSL esterase/lipase" evidence="2">
    <location>
        <begin position="25"/>
        <end position="351"/>
    </location>
</feature>
<dbReference type="PANTHER" id="PTHR45642:SF30">
    <property type="entry name" value="SGNH HYDROLASE-TYPE ESTERASE DOMAIN-CONTAINING PROTEIN"/>
    <property type="match status" value="1"/>
</dbReference>
<dbReference type="Gene3D" id="3.40.50.1110">
    <property type="entry name" value="SGNH hydrolase"/>
    <property type="match status" value="1"/>
</dbReference>
<gene>
    <name evidence="3" type="ORF">FPE_LOCUS18194</name>
</gene>